<feature type="signal peptide" evidence="1">
    <location>
        <begin position="1"/>
        <end position="21"/>
    </location>
</feature>
<proteinExistence type="predicted"/>
<dbReference type="AlphaFoldDB" id="A0A9W6MQF2"/>
<keyword evidence="1" id="KW-0732">Signal</keyword>
<feature type="chain" id="PRO_5040921840" description="DUF3617 family protein" evidence="1">
    <location>
        <begin position="22"/>
        <end position="162"/>
    </location>
</feature>
<evidence type="ECO:0000313" key="5">
    <source>
        <dbReference type="Proteomes" id="UP001143400"/>
    </source>
</evidence>
<reference evidence="3 4" key="2">
    <citation type="submission" date="2021-01" db="EMBL/GenBank/DDBJ databases">
        <title>Genomic Encyclopedia of Type Strains, Phase IV (KMG-IV): sequencing the most valuable type-strain genomes for metagenomic binning, comparative biology and taxonomic classification.</title>
        <authorList>
            <person name="Goeker M."/>
        </authorList>
    </citation>
    <scope>NUCLEOTIDE SEQUENCE [LARGE SCALE GENOMIC DNA]</scope>
    <source>
        <strain evidence="3 4">DSM 6130</strain>
    </source>
</reference>
<reference evidence="2" key="1">
    <citation type="journal article" date="2014" name="Int. J. Syst. Evol. Microbiol.">
        <title>Complete genome sequence of Corynebacterium casei LMG S-19264T (=DSM 44701T), isolated from a smear-ripened cheese.</title>
        <authorList>
            <consortium name="US DOE Joint Genome Institute (JGI-PGF)"/>
            <person name="Walter F."/>
            <person name="Albersmeier A."/>
            <person name="Kalinowski J."/>
            <person name="Ruckert C."/>
        </authorList>
    </citation>
    <scope>NUCLEOTIDE SEQUENCE</scope>
    <source>
        <strain evidence="2">VKM B-1606</strain>
    </source>
</reference>
<dbReference type="RefSeq" id="WP_204949508.1">
    <property type="nucleotide sequence ID" value="NZ_BSFF01000001.1"/>
</dbReference>
<evidence type="ECO:0000313" key="2">
    <source>
        <dbReference type="EMBL" id="GLK54147.1"/>
    </source>
</evidence>
<organism evidence="2 5">
    <name type="scientific">Methylopila capsulata</name>
    <dbReference type="NCBI Taxonomy" id="61654"/>
    <lineage>
        <taxon>Bacteria</taxon>
        <taxon>Pseudomonadati</taxon>
        <taxon>Pseudomonadota</taxon>
        <taxon>Alphaproteobacteria</taxon>
        <taxon>Hyphomicrobiales</taxon>
        <taxon>Methylopilaceae</taxon>
        <taxon>Methylopila</taxon>
    </lineage>
</organism>
<dbReference type="EMBL" id="BSFF01000001">
    <property type="protein sequence ID" value="GLK54147.1"/>
    <property type="molecule type" value="Genomic_DNA"/>
</dbReference>
<dbReference type="InterPro" id="IPR022061">
    <property type="entry name" value="DUF3617"/>
</dbReference>
<keyword evidence="4" id="KW-1185">Reference proteome</keyword>
<dbReference type="EMBL" id="JAFBCY010000002">
    <property type="protein sequence ID" value="MBM7851090.1"/>
    <property type="molecule type" value="Genomic_DNA"/>
</dbReference>
<reference evidence="2" key="3">
    <citation type="submission" date="2023-01" db="EMBL/GenBank/DDBJ databases">
        <authorList>
            <person name="Sun Q."/>
            <person name="Evtushenko L."/>
        </authorList>
    </citation>
    <scope>NUCLEOTIDE SEQUENCE</scope>
    <source>
        <strain evidence="2">VKM B-1606</strain>
    </source>
</reference>
<evidence type="ECO:0000313" key="3">
    <source>
        <dbReference type="EMBL" id="MBM7851090.1"/>
    </source>
</evidence>
<dbReference type="Pfam" id="PF12276">
    <property type="entry name" value="DUF3617"/>
    <property type="match status" value="1"/>
</dbReference>
<dbReference type="Proteomes" id="UP000758856">
    <property type="component" value="Unassembled WGS sequence"/>
</dbReference>
<sequence length="162" mass="16617">MHAARLALIAGSLALGGAALAASPPSRAPGLWETATITDAGRTVAKECVGAGTDRLVRQAMTGLTCRNDDFKRTEDGGYAAGAICRSGPTSIDNRIVVSGDFESFARAEATTVMTGLAGEVGGERRFRTTIEARKLGECAPGQRPGDVILSNGTVINVPAGK</sequence>
<evidence type="ECO:0008006" key="6">
    <source>
        <dbReference type="Google" id="ProtNLM"/>
    </source>
</evidence>
<gene>
    <name evidence="2" type="ORF">GCM10008170_01660</name>
    <name evidence="3" type="ORF">JOD31_001315</name>
</gene>
<accession>A0A9W6MQF2</accession>
<evidence type="ECO:0000256" key="1">
    <source>
        <dbReference type="SAM" id="SignalP"/>
    </source>
</evidence>
<evidence type="ECO:0000313" key="4">
    <source>
        <dbReference type="Proteomes" id="UP000758856"/>
    </source>
</evidence>
<protein>
    <recommendedName>
        <fullName evidence="6">DUF3617 family protein</fullName>
    </recommendedName>
</protein>
<dbReference type="Proteomes" id="UP001143400">
    <property type="component" value="Unassembled WGS sequence"/>
</dbReference>
<comment type="caution">
    <text evidence="2">The sequence shown here is derived from an EMBL/GenBank/DDBJ whole genome shotgun (WGS) entry which is preliminary data.</text>
</comment>
<name>A0A9W6MQF2_9HYPH</name>